<dbReference type="GO" id="GO:0006310">
    <property type="term" value="P:DNA recombination"/>
    <property type="evidence" value="ECO:0007669"/>
    <property type="project" value="UniProtKB-KW"/>
</dbReference>
<keyword evidence="3" id="KW-0238">DNA-binding</keyword>
<dbReference type="Pfam" id="PF14657">
    <property type="entry name" value="Arm-DNA-bind_4"/>
    <property type="match status" value="1"/>
</dbReference>
<evidence type="ECO:0000256" key="1">
    <source>
        <dbReference type="ARBA" id="ARBA00008857"/>
    </source>
</evidence>
<dbReference type="AlphaFoldDB" id="A0A2M9HBJ4"/>
<dbReference type="Gene3D" id="1.10.443.10">
    <property type="entry name" value="Intergrase catalytic core"/>
    <property type="match status" value="1"/>
</dbReference>
<evidence type="ECO:0000259" key="5">
    <source>
        <dbReference type="PROSITE" id="PS51898"/>
    </source>
</evidence>
<evidence type="ECO:0000256" key="3">
    <source>
        <dbReference type="ARBA" id="ARBA00023125"/>
    </source>
</evidence>
<dbReference type="InterPro" id="IPR028259">
    <property type="entry name" value="AP2-like_int_N"/>
</dbReference>
<evidence type="ECO:0000313" key="6">
    <source>
        <dbReference type="EMBL" id="PJM74186.1"/>
    </source>
</evidence>
<dbReference type="CDD" id="cd01189">
    <property type="entry name" value="INT_ICEBs1_C_like"/>
    <property type="match status" value="1"/>
</dbReference>
<comment type="similarity">
    <text evidence="1">Belongs to the 'phage' integrase family.</text>
</comment>
<keyword evidence="2" id="KW-0229">DNA integration</keyword>
<dbReference type="InterPro" id="IPR050808">
    <property type="entry name" value="Phage_Integrase"/>
</dbReference>
<dbReference type="PROSITE" id="PS51898">
    <property type="entry name" value="TYR_RECOMBINASE"/>
    <property type="match status" value="1"/>
</dbReference>
<dbReference type="InterPro" id="IPR013762">
    <property type="entry name" value="Integrase-like_cat_sf"/>
</dbReference>
<gene>
    <name evidence="6" type="ORF">CS006_03410</name>
</gene>
<dbReference type="InterPro" id="IPR053876">
    <property type="entry name" value="Phage_int_M"/>
</dbReference>
<keyword evidence="4" id="KW-0233">DNA recombination</keyword>
<evidence type="ECO:0000256" key="4">
    <source>
        <dbReference type="ARBA" id="ARBA00023172"/>
    </source>
</evidence>
<sequence>MTTNVYPYQTTKGERRYRIAYRDSQHVQHTKRGFKTKKEAQAYLAEKSVSLNQGTYTDPRAGNITIGELYDVWYAGNKTVWSKSYAHNIDSSWKTHVQGYWSERKLNTIQHSEVQIWVSELAAKRSPTITMRAFGILKGVFEMAVADHRIVEIPTKNVKLPKKIKRPHRYLTHQQLLRLANASGRYRTLILVLGFCGPRWGEATALRPSDIDFVANRISVSKSADWIGGKVHEGPVKTYQNRTIPMPSLVAEALKEQIKGLLPNDLVFTDADGQYVRQQSIGKNHVSWYAHALRRAGITPLKPHDLRHTAASIAIRSGASPKAVQRMLGHRSAAMTLDTYADLFDKELDDVSSSIDKLLKDES</sequence>
<dbReference type="EMBL" id="PEBI01000001">
    <property type="protein sequence ID" value="PJM74186.1"/>
    <property type="molecule type" value="Genomic_DNA"/>
</dbReference>
<comment type="caution">
    <text evidence="6">The sequence shown here is derived from an EMBL/GenBank/DDBJ whole genome shotgun (WGS) entry which is preliminary data.</text>
</comment>
<evidence type="ECO:0000256" key="2">
    <source>
        <dbReference type="ARBA" id="ARBA00022908"/>
    </source>
</evidence>
<dbReference type="InterPro" id="IPR002104">
    <property type="entry name" value="Integrase_catalytic"/>
</dbReference>
<dbReference type="InterPro" id="IPR011010">
    <property type="entry name" value="DNA_brk_join_enz"/>
</dbReference>
<dbReference type="GO" id="GO:0015074">
    <property type="term" value="P:DNA integration"/>
    <property type="evidence" value="ECO:0007669"/>
    <property type="project" value="UniProtKB-KW"/>
</dbReference>
<keyword evidence="7" id="KW-1185">Reference proteome</keyword>
<reference evidence="6 7" key="1">
    <citation type="submission" date="2017-10" db="EMBL/GenBank/DDBJ databases">
        <title>Draft genome sequences of strains TRE 1, TRE 9, TRE H and TRI 7, isolated from tamarins, belonging to four potential novel Bifidobacterium species.</title>
        <authorList>
            <person name="Mattarelli P."/>
            <person name="Modesto M."/>
            <person name="Puglisi E."/>
            <person name="Morelli L."/>
            <person name="Spezio C."/>
            <person name="Bonetti A."/>
            <person name="Sandri C."/>
        </authorList>
    </citation>
    <scope>NUCLEOTIDE SEQUENCE [LARGE SCALE GENOMIC DNA]</scope>
    <source>
        <strain evidence="7">TRE1</strain>
    </source>
</reference>
<accession>A0A2M9HBJ4</accession>
<feature type="domain" description="Tyr recombinase" evidence="5">
    <location>
        <begin position="166"/>
        <end position="353"/>
    </location>
</feature>
<dbReference type="Pfam" id="PF22022">
    <property type="entry name" value="Phage_int_M"/>
    <property type="match status" value="1"/>
</dbReference>
<dbReference type="OrthoDB" id="1822491at2"/>
<evidence type="ECO:0000313" key="7">
    <source>
        <dbReference type="Proteomes" id="UP000229095"/>
    </source>
</evidence>
<dbReference type="Pfam" id="PF00589">
    <property type="entry name" value="Phage_integrase"/>
    <property type="match status" value="1"/>
</dbReference>
<dbReference type="InterPro" id="IPR010998">
    <property type="entry name" value="Integrase_recombinase_N"/>
</dbReference>
<dbReference type="Proteomes" id="UP000229095">
    <property type="component" value="Unassembled WGS sequence"/>
</dbReference>
<name>A0A2M9HBJ4_9BIFI</name>
<dbReference type="PANTHER" id="PTHR30629:SF2">
    <property type="entry name" value="PROPHAGE INTEGRASE INTS-RELATED"/>
    <property type="match status" value="1"/>
</dbReference>
<protein>
    <submittedName>
        <fullName evidence="6">Site-specific integrase</fullName>
    </submittedName>
</protein>
<dbReference type="PANTHER" id="PTHR30629">
    <property type="entry name" value="PROPHAGE INTEGRASE"/>
    <property type="match status" value="1"/>
</dbReference>
<organism evidence="6 7">
    <name type="scientific">Bifidobacterium primatium</name>
    <dbReference type="NCBI Taxonomy" id="2045438"/>
    <lineage>
        <taxon>Bacteria</taxon>
        <taxon>Bacillati</taxon>
        <taxon>Actinomycetota</taxon>
        <taxon>Actinomycetes</taxon>
        <taxon>Bifidobacteriales</taxon>
        <taxon>Bifidobacteriaceae</taxon>
        <taxon>Bifidobacterium</taxon>
    </lineage>
</organism>
<dbReference type="RefSeq" id="WP_100510329.1">
    <property type="nucleotide sequence ID" value="NZ_PEBI01000001.1"/>
</dbReference>
<proteinExistence type="inferred from homology"/>
<dbReference type="SUPFAM" id="SSF56349">
    <property type="entry name" value="DNA breaking-rejoining enzymes"/>
    <property type="match status" value="1"/>
</dbReference>
<dbReference type="Gene3D" id="1.10.150.130">
    <property type="match status" value="1"/>
</dbReference>
<dbReference type="GO" id="GO:0003677">
    <property type="term" value="F:DNA binding"/>
    <property type="evidence" value="ECO:0007669"/>
    <property type="project" value="UniProtKB-KW"/>
</dbReference>